<evidence type="ECO:0000313" key="3">
    <source>
        <dbReference type="Proteomes" id="UP000593567"/>
    </source>
</evidence>
<dbReference type="EMBL" id="VXIV02001815">
    <property type="protein sequence ID" value="KAF6029454.1"/>
    <property type="molecule type" value="Genomic_DNA"/>
</dbReference>
<dbReference type="SUPFAM" id="SSF90257">
    <property type="entry name" value="Myosin rod fragments"/>
    <property type="match status" value="1"/>
</dbReference>
<dbReference type="Proteomes" id="UP000593567">
    <property type="component" value="Unassembled WGS sequence"/>
</dbReference>
<keyword evidence="3" id="KW-1185">Reference proteome</keyword>
<gene>
    <name evidence="2" type="ORF">EB796_012254</name>
</gene>
<keyword evidence="1" id="KW-0175">Coiled coil</keyword>
<protein>
    <submittedName>
        <fullName evidence="2">Uncharacterized protein</fullName>
    </submittedName>
</protein>
<reference evidence="2" key="1">
    <citation type="submission" date="2020-06" db="EMBL/GenBank/DDBJ databases">
        <title>Draft genome of Bugula neritina, a colonial animal packing powerful symbionts and potential medicines.</title>
        <authorList>
            <person name="Rayko M."/>
        </authorList>
    </citation>
    <scope>NUCLEOTIDE SEQUENCE [LARGE SCALE GENOMIC DNA]</scope>
    <source>
        <strain evidence="2">Kwan_BN1</strain>
    </source>
</reference>
<sequence>MPLTRAYSPPKAAANVINNNISSSPTAIQCHYQNNKYNDNPDDSSRPTWNLEKELQAKNKQLLNSHQMIENSKEKVSCLQLQLAAAKKNRREFEQDVKRLKDKNSQLIFENKESETKIADMQELLNSKSTQVGELESLVSNLVTSKNQIEQDLAELKCQLENENTSIKEINKDLQQQTMEQQNELKQLTLLYEQEKEAKLYTEKTVKLSLSS</sequence>
<comment type="caution">
    <text evidence="2">The sequence shown here is derived from an EMBL/GenBank/DDBJ whole genome shotgun (WGS) entry which is preliminary data.</text>
</comment>
<proteinExistence type="predicted"/>
<feature type="coiled-coil region" evidence="1">
    <location>
        <begin position="69"/>
        <end position="198"/>
    </location>
</feature>
<name>A0A7J7JUR7_BUGNE</name>
<dbReference type="AlphaFoldDB" id="A0A7J7JUR7"/>
<accession>A0A7J7JUR7</accession>
<evidence type="ECO:0000313" key="2">
    <source>
        <dbReference type="EMBL" id="KAF6029454.1"/>
    </source>
</evidence>
<evidence type="ECO:0000256" key="1">
    <source>
        <dbReference type="SAM" id="Coils"/>
    </source>
</evidence>
<organism evidence="2 3">
    <name type="scientific">Bugula neritina</name>
    <name type="common">Brown bryozoan</name>
    <name type="synonym">Sertularia neritina</name>
    <dbReference type="NCBI Taxonomy" id="10212"/>
    <lineage>
        <taxon>Eukaryota</taxon>
        <taxon>Metazoa</taxon>
        <taxon>Spiralia</taxon>
        <taxon>Lophotrochozoa</taxon>
        <taxon>Bryozoa</taxon>
        <taxon>Gymnolaemata</taxon>
        <taxon>Cheilostomatida</taxon>
        <taxon>Flustrina</taxon>
        <taxon>Buguloidea</taxon>
        <taxon>Bugulidae</taxon>
        <taxon>Bugula</taxon>
    </lineage>
</organism>